<dbReference type="PaxDb" id="67767-A0A0J7KHZ4"/>
<dbReference type="Proteomes" id="UP000036403">
    <property type="component" value="Unassembled WGS sequence"/>
</dbReference>
<accession>A0A0J7KHZ4</accession>
<sequence length="114" mass="13163">METNVMKVDIVPDISIGLPLMALYFLSKLIKFDELKNIEKIFIFIREIGLPVSKRADIEQSLSFIDNTMTIELLVKILLQLPEDTKATTLSVLFSMCWDFSDSFFFNLKQSSFE</sequence>
<evidence type="ECO:0000313" key="1">
    <source>
        <dbReference type="EMBL" id="KMQ89831.1"/>
    </source>
</evidence>
<comment type="caution">
    <text evidence="1">The sequence shown here is derived from an EMBL/GenBank/DDBJ whole genome shotgun (WGS) entry which is preliminary data.</text>
</comment>
<keyword evidence="1" id="KW-0830">Ubiquinone</keyword>
<proteinExistence type="predicted"/>
<dbReference type="AlphaFoldDB" id="A0A0J7KHZ4"/>
<gene>
    <name evidence="1" type="ORF">RF55_10489</name>
</gene>
<keyword evidence="2" id="KW-1185">Reference proteome</keyword>
<keyword evidence="1" id="KW-0808">Transferase</keyword>
<reference evidence="1 2" key="1">
    <citation type="submission" date="2015-04" db="EMBL/GenBank/DDBJ databases">
        <title>Lasius niger genome sequencing.</title>
        <authorList>
            <person name="Konorov E.A."/>
            <person name="Nikitin M.A."/>
            <person name="Kirill M.V."/>
            <person name="Chang P."/>
        </authorList>
    </citation>
    <scope>NUCLEOTIDE SEQUENCE [LARGE SCALE GENOMIC DNA]</scope>
    <source>
        <tissue evidence="1">Whole</tissue>
    </source>
</reference>
<protein>
    <submittedName>
        <fullName evidence="1">Methylase involved in ubiquinone menaquinone biosynthesis</fullName>
    </submittedName>
</protein>
<dbReference type="EMBL" id="LBMM01007344">
    <property type="protein sequence ID" value="KMQ89831.1"/>
    <property type="molecule type" value="Genomic_DNA"/>
</dbReference>
<organism evidence="1 2">
    <name type="scientific">Lasius niger</name>
    <name type="common">Black garden ant</name>
    <dbReference type="NCBI Taxonomy" id="67767"/>
    <lineage>
        <taxon>Eukaryota</taxon>
        <taxon>Metazoa</taxon>
        <taxon>Ecdysozoa</taxon>
        <taxon>Arthropoda</taxon>
        <taxon>Hexapoda</taxon>
        <taxon>Insecta</taxon>
        <taxon>Pterygota</taxon>
        <taxon>Neoptera</taxon>
        <taxon>Endopterygota</taxon>
        <taxon>Hymenoptera</taxon>
        <taxon>Apocrita</taxon>
        <taxon>Aculeata</taxon>
        <taxon>Formicoidea</taxon>
        <taxon>Formicidae</taxon>
        <taxon>Formicinae</taxon>
        <taxon>Lasius</taxon>
        <taxon>Lasius</taxon>
    </lineage>
</organism>
<dbReference type="GO" id="GO:0008168">
    <property type="term" value="F:methyltransferase activity"/>
    <property type="evidence" value="ECO:0007669"/>
    <property type="project" value="UniProtKB-KW"/>
</dbReference>
<name>A0A0J7KHZ4_LASNI</name>
<dbReference type="GO" id="GO:0032259">
    <property type="term" value="P:methylation"/>
    <property type="evidence" value="ECO:0007669"/>
    <property type="project" value="UniProtKB-KW"/>
</dbReference>
<keyword evidence="1" id="KW-0489">Methyltransferase</keyword>
<evidence type="ECO:0000313" key="2">
    <source>
        <dbReference type="Proteomes" id="UP000036403"/>
    </source>
</evidence>